<feature type="domain" description="Bacterial transcriptional activator" evidence="3">
    <location>
        <begin position="105"/>
        <end position="241"/>
    </location>
</feature>
<protein>
    <recommendedName>
        <fullName evidence="3">Bacterial transcriptional activator domain-containing protein</fullName>
    </recommendedName>
</protein>
<dbReference type="Proteomes" id="UP001049518">
    <property type="component" value="Chromosome"/>
</dbReference>
<proteinExistence type="predicted"/>
<dbReference type="SMART" id="SM01043">
    <property type="entry name" value="BTAD"/>
    <property type="match status" value="1"/>
</dbReference>
<dbReference type="InterPro" id="IPR005158">
    <property type="entry name" value="BTAD"/>
</dbReference>
<keyword evidence="2" id="KW-0804">Transcription</keyword>
<dbReference type="PANTHER" id="PTHR35807:SF1">
    <property type="entry name" value="TRANSCRIPTIONAL REGULATOR REDD"/>
    <property type="match status" value="1"/>
</dbReference>
<organism evidence="4 5">
    <name type="scientific">Actinomadura graeca</name>
    <dbReference type="NCBI Taxonomy" id="2750812"/>
    <lineage>
        <taxon>Bacteria</taxon>
        <taxon>Bacillati</taxon>
        <taxon>Actinomycetota</taxon>
        <taxon>Actinomycetes</taxon>
        <taxon>Streptosporangiales</taxon>
        <taxon>Thermomonosporaceae</taxon>
        <taxon>Actinomadura</taxon>
    </lineage>
</organism>
<dbReference type="EMBL" id="CP059572">
    <property type="protein sequence ID" value="QXJ21780.1"/>
    <property type="molecule type" value="Genomic_DNA"/>
</dbReference>
<evidence type="ECO:0000313" key="5">
    <source>
        <dbReference type="Proteomes" id="UP001049518"/>
    </source>
</evidence>
<dbReference type="PANTHER" id="PTHR35807">
    <property type="entry name" value="TRANSCRIPTIONAL REGULATOR REDD-RELATED"/>
    <property type="match status" value="1"/>
</dbReference>
<evidence type="ECO:0000256" key="1">
    <source>
        <dbReference type="ARBA" id="ARBA00023015"/>
    </source>
</evidence>
<dbReference type="Gene3D" id="1.25.40.10">
    <property type="entry name" value="Tetratricopeptide repeat domain"/>
    <property type="match status" value="1"/>
</dbReference>
<accession>A0ABX8QSS8</accession>
<evidence type="ECO:0000313" key="4">
    <source>
        <dbReference type="EMBL" id="QXJ21780.1"/>
    </source>
</evidence>
<keyword evidence="5" id="KW-1185">Reference proteome</keyword>
<dbReference type="InterPro" id="IPR011990">
    <property type="entry name" value="TPR-like_helical_dom_sf"/>
</dbReference>
<dbReference type="InterPro" id="IPR051677">
    <property type="entry name" value="AfsR-DnrI-RedD_regulator"/>
</dbReference>
<reference evidence="4" key="1">
    <citation type="submission" date="2020-07" db="EMBL/GenBank/DDBJ databases">
        <authorList>
            <person name="Tarantini F.S."/>
            <person name="Hong K.W."/>
            <person name="Chan K.G."/>
        </authorList>
    </citation>
    <scope>NUCLEOTIDE SEQUENCE</scope>
    <source>
        <strain evidence="4">32-07</strain>
    </source>
</reference>
<dbReference type="SUPFAM" id="SSF48452">
    <property type="entry name" value="TPR-like"/>
    <property type="match status" value="1"/>
</dbReference>
<evidence type="ECO:0000259" key="3">
    <source>
        <dbReference type="SMART" id="SM01043"/>
    </source>
</evidence>
<gene>
    <name evidence="4" type="ORF">AGRA3207_002668</name>
</gene>
<evidence type="ECO:0000256" key="2">
    <source>
        <dbReference type="ARBA" id="ARBA00023163"/>
    </source>
</evidence>
<name>A0ABX8QSS8_9ACTN</name>
<sequence length="248" mass="27506">MDDEETDEPGASGGARVEVLPSFRCHLGGREVRLSRALSSLVVTVALEPRGLTREGLPARLWPDVDPPDASKRLRQALWRIRRETGDRLLEVTPDLVALRGEVTVDLRRGERLARRVIKGDVPAGWSGTGMLGRQMLPGWQEEEVCAARDRWDRLRLLALEGLAEHTLASGDVPAAIELAEAATRVDELSEAPHRLAAAAHLTRGDHVSAWRVFLRYRRLLAEAIGLEPSSGFRDLVERVRPDSLRFG</sequence>
<dbReference type="RefSeq" id="WP_231334954.1">
    <property type="nucleotide sequence ID" value="NZ_CP059572.1"/>
</dbReference>
<dbReference type="Pfam" id="PF03704">
    <property type="entry name" value="BTAD"/>
    <property type="match status" value="1"/>
</dbReference>
<keyword evidence="1" id="KW-0805">Transcription regulation</keyword>